<dbReference type="EMBL" id="CM047898">
    <property type="protein sequence ID" value="KAJ0105966.1"/>
    <property type="molecule type" value="Genomic_DNA"/>
</dbReference>
<evidence type="ECO:0000313" key="1">
    <source>
        <dbReference type="EMBL" id="KAJ0105966.1"/>
    </source>
</evidence>
<protein>
    <submittedName>
        <fullName evidence="1">Uncharacterized protein</fullName>
    </submittedName>
</protein>
<name>A0ACC1C1G7_9ROSI</name>
<organism evidence="1 2">
    <name type="scientific">Pistacia atlantica</name>
    <dbReference type="NCBI Taxonomy" id="434234"/>
    <lineage>
        <taxon>Eukaryota</taxon>
        <taxon>Viridiplantae</taxon>
        <taxon>Streptophyta</taxon>
        <taxon>Embryophyta</taxon>
        <taxon>Tracheophyta</taxon>
        <taxon>Spermatophyta</taxon>
        <taxon>Magnoliopsida</taxon>
        <taxon>eudicotyledons</taxon>
        <taxon>Gunneridae</taxon>
        <taxon>Pentapetalae</taxon>
        <taxon>rosids</taxon>
        <taxon>malvids</taxon>
        <taxon>Sapindales</taxon>
        <taxon>Anacardiaceae</taxon>
        <taxon>Pistacia</taxon>
    </lineage>
</organism>
<accession>A0ACC1C1G7</accession>
<proteinExistence type="predicted"/>
<evidence type="ECO:0000313" key="2">
    <source>
        <dbReference type="Proteomes" id="UP001164250"/>
    </source>
</evidence>
<gene>
    <name evidence="1" type="ORF">Patl1_18691</name>
</gene>
<reference evidence="2" key="1">
    <citation type="journal article" date="2023" name="G3 (Bethesda)">
        <title>Genome assembly and association tests identify interacting loci associated with vigor, precocity, and sex in interspecific pistachio rootstocks.</title>
        <authorList>
            <person name="Palmer W."/>
            <person name="Jacygrad E."/>
            <person name="Sagayaradj S."/>
            <person name="Cavanaugh K."/>
            <person name="Han R."/>
            <person name="Bertier L."/>
            <person name="Beede B."/>
            <person name="Kafkas S."/>
            <person name="Golino D."/>
            <person name="Preece J."/>
            <person name="Michelmore R."/>
        </authorList>
    </citation>
    <scope>NUCLEOTIDE SEQUENCE [LARGE SCALE GENOMIC DNA]</scope>
</reference>
<comment type="caution">
    <text evidence="1">The sequence shown here is derived from an EMBL/GenBank/DDBJ whole genome shotgun (WGS) entry which is preliminary data.</text>
</comment>
<keyword evidence="2" id="KW-1185">Reference proteome</keyword>
<dbReference type="Proteomes" id="UP001164250">
    <property type="component" value="Chromosome 2"/>
</dbReference>
<sequence>MAGDDSAPTLYRGIVDRFQSLEASHAKLKEEVDELLEEKRKADDLATLDSVWGVPGFFVEGSPYRSVLESIGHAVYVCNASSGEIMYWNLSAENLYGWKDYEVLGLRADELLIAEEYIAPFRKIRQRLVSGKSWSGQFPFKKKSGQIFMAMVTKSPLYEDEELVGIITVTSDATIFNSANSENLRTYQDHGRVRGVNLKKIQWQPPRPQIAPVPQIAASVSNLASKLLQRIQGDDTCNACESCRDGKDATDTGDFKLKKSGRMAEKFLAKLHIREAGNSEGEGEGEGDESVSNIVKNGPNSLRGSKAPIWCQCTVGSEDKEEKLSKTNFSFAAKSAYANVYEHRVPNASEESCDLATSSECNRCTLPRPGESMSRLGSQDVNELEPNCKQFPSLGESTGSHESSSSKGDNESNCTVDCEIHWEDLRLGEEIGQGSYAVVYRGIWNGSDVAVKVYFGNEYSEGTLQNYKKEIDIMKNLRHPNVLLFMGAVYSQERLAIVTELLPRGSLFKTLHKNNQALDIRRRFRMALDVVRSLALSPSLCLCAFVLLQARGMNYLHRRNPPIVHRDLKSSNLLVDRNWNVKVGDFGLSKWKDATYLSAKSGRGTPQWMAPEVLRNEPSNEKSDVFSFGVILWELMTVSIPWNNLNSLQVVGVVGFMDRRLELPEGLDPQVASVIGDCWQSDADKRPSFEDIIQRMSGLLQRDIAASVRRYTEQ</sequence>